<keyword evidence="4" id="KW-1185">Reference proteome</keyword>
<accession>O26633</accession>
<evidence type="ECO:0000313" key="4">
    <source>
        <dbReference type="Proteomes" id="UP000005223"/>
    </source>
</evidence>
<dbReference type="EnsemblBacteria" id="AAB85039">
    <property type="protein sequence ID" value="AAB85039"/>
    <property type="gene ID" value="MTH_533"/>
</dbReference>
<dbReference type="STRING" id="187420.MTH_533"/>
<dbReference type="InParanoid" id="O26633"/>
<protein>
    <submittedName>
        <fullName evidence="3">Uncharacterized protein</fullName>
    </submittedName>
</protein>
<reference evidence="3 4" key="1">
    <citation type="journal article" date="1997" name="J. Bacteriol.">
        <title>Complete genome sequence of Methanobacterium thermoautotrophicum deltaH: functional analysis and comparative genomics.</title>
        <authorList>
            <person name="Smith D.R."/>
            <person name="Doucette-Stamm L.A."/>
            <person name="Deloughery C."/>
            <person name="Lee H.-M."/>
            <person name="Dubois J."/>
            <person name="Aldredge T."/>
            <person name="Bashirzadeh R."/>
            <person name="Blakely D."/>
            <person name="Cook R."/>
            <person name="Gilbert K."/>
            <person name="Harrison D."/>
            <person name="Hoang L."/>
            <person name="Keagle P."/>
            <person name="Lumm W."/>
            <person name="Pothier B."/>
            <person name="Qiu D."/>
            <person name="Spadafora R."/>
            <person name="Vicare R."/>
            <person name="Wang Y."/>
            <person name="Wierzbowski J."/>
            <person name="Gibson R."/>
            <person name="Jiwani N."/>
            <person name="Caruso A."/>
            <person name="Bush D."/>
            <person name="Safer H."/>
            <person name="Patwell D."/>
            <person name="Prabhakar S."/>
            <person name="McDougall S."/>
            <person name="Shimer G."/>
            <person name="Goyal A."/>
            <person name="Pietrovski S."/>
            <person name="Church G.M."/>
            <person name="Daniels C.J."/>
            <person name="Mao J.-i."/>
            <person name="Rice P."/>
            <person name="Nolling J."/>
            <person name="Reeve J.N."/>
        </authorList>
    </citation>
    <scope>NUCLEOTIDE SEQUENCE [LARGE SCALE GENOMIC DNA]</scope>
    <source>
        <strain evidence="4">ATCC 29096 / DSM 1053 / JCM 10044 / NBRC 100330 / Delta H</strain>
    </source>
</reference>
<sequence>MTMGPGAGTETPAIGIDVLITVAAVIVAIAVIVVLIVSIGRKRGASEDEKAVIPEVSMNEDLIAQLKEEYGISDDEENEEEQGFSDEKDEK</sequence>
<feature type="transmembrane region" description="Helical" evidence="2">
    <location>
        <begin position="12"/>
        <end position="37"/>
    </location>
</feature>
<feature type="compositionally biased region" description="Acidic residues" evidence="1">
    <location>
        <begin position="71"/>
        <end position="84"/>
    </location>
</feature>
<feature type="region of interest" description="Disordered" evidence="1">
    <location>
        <begin position="69"/>
        <end position="91"/>
    </location>
</feature>
<evidence type="ECO:0000256" key="1">
    <source>
        <dbReference type="SAM" id="MobiDB-lite"/>
    </source>
</evidence>
<dbReference type="PaxDb" id="187420-MTH_533"/>
<keyword evidence="2" id="KW-1133">Transmembrane helix</keyword>
<keyword evidence="2" id="KW-0472">Membrane</keyword>
<name>O26633_METTH</name>
<dbReference type="HOGENOM" id="CLU_2420105_0_0_2"/>
<dbReference type="Proteomes" id="UP000005223">
    <property type="component" value="Chromosome"/>
</dbReference>
<dbReference type="PIR" id="D69170">
    <property type="entry name" value="D69170"/>
</dbReference>
<dbReference type="AlphaFoldDB" id="O26633"/>
<evidence type="ECO:0000256" key="2">
    <source>
        <dbReference type="SAM" id="Phobius"/>
    </source>
</evidence>
<gene>
    <name evidence="3" type="ordered locus">MTH_533</name>
</gene>
<evidence type="ECO:0000313" key="3">
    <source>
        <dbReference type="EMBL" id="AAB85039.1"/>
    </source>
</evidence>
<keyword evidence="2" id="KW-0812">Transmembrane</keyword>
<dbReference type="KEGG" id="mth:MTH_533"/>
<proteinExistence type="predicted"/>
<organism evidence="3 4">
    <name type="scientific">Methanothermobacter thermautotrophicus (strain ATCC 29096 / DSM 1053 / JCM 10044 / NBRC 100330 / Delta H)</name>
    <name type="common">Methanobacterium thermoautotrophicum</name>
    <dbReference type="NCBI Taxonomy" id="187420"/>
    <lineage>
        <taxon>Archaea</taxon>
        <taxon>Methanobacteriati</taxon>
        <taxon>Methanobacteriota</taxon>
        <taxon>Methanomada group</taxon>
        <taxon>Methanobacteria</taxon>
        <taxon>Methanobacteriales</taxon>
        <taxon>Methanobacteriaceae</taxon>
        <taxon>Methanothermobacter</taxon>
    </lineage>
</organism>
<dbReference type="EMBL" id="AE000666">
    <property type="protein sequence ID" value="AAB85039.1"/>
    <property type="molecule type" value="Genomic_DNA"/>
</dbReference>